<dbReference type="GO" id="GO:0016020">
    <property type="term" value="C:membrane"/>
    <property type="evidence" value="ECO:0007669"/>
    <property type="project" value="UniProtKB-SubCell"/>
</dbReference>
<organism evidence="8 9">
    <name type="scientific">Ophiostoma piceae (strain UAMH 11346)</name>
    <name type="common">Sap stain fungus</name>
    <dbReference type="NCBI Taxonomy" id="1262450"/>
    <lineage>
        <taxon>Eukaryota</taxon>
        <taxon>Fungi</taxon>
        <taxon>Dikarya</taxon>
        <taxon>Ascomycota</taxon>
        <taxon>Pezizomycotina</taxon>
        <taxon>Sordariomycetes</taxon>
        <taxon>Sordariomycetidae</taxon>
        <taxon>Ophiostomatales</taxon>
        <taxon>Ophiostomataceae</taxon>
        <taxon>Ophiostoma</taxon>
    </lineage>
</organism>
<feature type="transmembrane region" description="Helical" evidence="7">
    <location>
        <begin position="702"/>
        <end position="721"/>
    </location>
</feature>
<dbReference type="EMBL" id="KE148155">
    <property type="protein sequence ID" value="EPE05701.1"/>
    <property type="molecule type" value="Genomic_DNA"/>
</dbReference>
<evidence type="ECO:0000313" key="9">
    <source>
        <dbReference type="Proteomes" id="UP000016923"/>
    </source>
</evidence>
<evidence type="ECO:0000256" key="6">
    <source>
        <dbReference type="ARBA" id="ARBA00023242"/>
    </source>
</evidence>
<dbReference type="AlphaFoldDB" id="S3C1W8"/>
<dbReference type="HOGENOM" id="CLU_296842_0_0_1"/>
<keyword evidence="5 7" id="KW-0472">Membrane</keyword>
<dbReference type="Proteomes" id="UP000016923">
    <property type="component" value="Unassembled WGS sequence"/>
</dbReference>
<dbReference type="PANTHER" id="PTHR45649">
    <property type="entry name" value="AMINO-ACID PERMEASE BAT1"/>
    <property type="match status" value="1"/>
</dbReference>
<keyword evidence="2" id="KW-0813">Transport</keyword>
<keyword evidence="3 7" id="KW-0812">Transmembrane</keyword>
<dbReference type="VEuPathDB" id="FungiDB:F503_08232"/>
<feature type="transmembrane region" description="Helical" evidence="7">
    <location>
        <begin position="579"/>
        <end position="605"/>
    </location>
</feature>
<gene>
    <name evidence="8" type="ORF">F503_08232</name>
</gene>
<protein>
    <submittedName>
        <fullName evidence="8">Putative choline and nitrogen mustard permease</fullName>
    </submittedName>
</protein>
<feature type="transmembrane region" description="Helical" evidence="7">
    <location>
        <begin position="882"/>
        <end position="900"/>
    </location>
</feature>
<feature type="transmembrane region" description="Helical" evidence="7">
    <location>
        <begin position="981"/>
        <end position="1002"/>
    </location>
</feature>
<evidence type="ECO:0000256" key="5">
    <source>
        <dbReference type="ARBA" id="ARBA00023136"/>
    </source>
</evidence>
<evidence type="ECO:0000256" key="4">
    <source>
        <dbReference type="ARBA" id="ARBA00022989"/>
    </source>
</evidence>
<comment type="subcellular location">
    <subcellularLocation>
        <location evidence="1">Membrane</location>
        <topology evidence="1">Multi-pass membrane protein</topology>
    </subcellularLocation>
</comment>
<dbReference type="InterPro" id="IPR021858">
    <property type="entry name" value="Fun_TF"/>
</dbReference>
<evidence type="ECO:0000256" key="7">
    <source>
        <dbReference type="SAM" id="Phobius"/>
    </source>
</evidence>
<keyword evidence="6" id="KW-0539">Nucleus</keyword>
<feature type="transmembrane region" description="Helical" evidence="7">
    <location>
        <begin position="830"/>
        <end position="854"/>
    </location>
</feature>
<dbReference type="Pfam" id="PF11951">
    <property type="entry name" value="Fungal_trans_2"/>
    <property type="match status" value="1"/>
</dbReference>
<evidence type="ECO:0000256" key="3">
    <source>
        <dbReference type="ARBA" id="ARBA00022692"/>
    </source>
</evidence>
<sequence length="1016" mass="110463">MLAGPFAVFLASPASEAAGTIDAEASIGLPTAALTEAPEPSSAYNVYTNGNAEEADAESEPESASIFTSTAIWSIKQKLAPHLTTYVAGATLEERSLLHYWVTYLSGLMTPTPRPDNPFRTIFIPLALATPSVSSGASMALLHAVYALSAFSRAQLCPSRARDHVLGSKHHQASLRHLRQSLQQNTPSPDKGQNEALLATIIAVLSMDAFNGNSSNWRAHLEQGRAWLSPQRHAVAAQSPNAAVLCQIFAGMEVLASSQDEMLSNRTVPLILADYDLSPGGLGSALSPWPEGTDTLDLQFGVTRQIIESIARTNVLASRGPQWPVSNEEAEALDQFIRRNDPDLLVADMNGMNGEDDELIRHHTAAFFCASLIHFERRVRKTRPSKLQRLVQRSLGHLESIRALETEKDWTVCGIFWPLFVTVCEAEDICNLRTRALILFSKGKLCGIRNITIGEEIVREVWSRRDDGDGGCGTSPVSGGFRDAIHTFNSTDLASMMSCSTVEYTTKPPVDAADCEKQPDIENGIVTVDSASQPTALPLPMDKPFNIWSCLGLQYSLTSTPLAVGSYLSSIIGVGGSPAFIYGFIFSVACNLCICASLAEIAAILPHTSGQIFWTASFAPKAHARGLAYLCTWVSCAAYLFLTAATVLLGSQLLWALVEAIRTTFVAQPWHYYVVYISGMVLALIFNIPLFRLYPYLLKSMVVYINAGALFILIVLLARTHPKQTASFVFTDFVNQTGWKSNGVVFFIGLLPGVSSVNGFDSVAHLADEVPEPKKNIPRVMMGSALLSTLAGIPMILVMMFCIKSPDNLLAPIGNQPVAQLLKDSLDSEALTIIGILVYTICMFAAGICTLTAFSRVLWSTSRLGCFPFSGFMAKVNTHNGLPINAIFVGFFLVVGLGAIELGSSTAINAILGGGIVLLYTSYEIVLLTLAWKGRSNVFPKERYFNTGRFGAVFNIISVVWIPFIVTWLCFPSYLPVTKNTMNYASVVLVGIIVCATVNWFAYSRKRYVLNFDLVK</sequence>
<feature type="transmembrane region" description="Helical" evidence="7">
    <location>
        <begin position="780"/>
        <end position="801"/>
    </location>
</feature>
<dbReference type="OrthoDB" id="2417308at2759"/>
<evidence type="ECO:0000256" key="1">
    <source>
        <dbReference type="ARBA" id="ARBA00004141"/>
    </source>
</evidence>
<feature type="transmembrane region" description="Helical" evidence="7">
    <location>
        <begin position="626"/>
        <end position="650"/>
    </location>
</feature>
<evidence type="ECO:0000256" key="2">
    <source>
        <dbReference type="ARBA" id="ARBA00022448"/>
    </source>
</evidence>
<keyword evidence="4 7" id="KW-1133">Transmembrane helix</keyword>
<dbReference type="Pfam" id="PF13520">
    <property type="entry name" value="AA_permease_2"/>
    <property type="match status" value="1"/>
</dbReference>
<name>S3C1W8_OPHP1</name>
<evidence type="ECO:0000313" key="8">
    <source>
        <dbReference type="EMBL" id="EPE05701.1"/>
    </source>
</evidence>
<dbReference type="Gene3D" id="1.20.1740.10">
    <property type="entry name" value="Amino acid/polyamine transporter I"/>
    <property type="match status" value="1"/>
</dbReference>
<feature type="transmembrane region" description="Helical" evidence="7">
    <location>
        <begin position="953"/>
        <end position="975"/>
    </location>
</feature>
<dbReference type="PANTHER" id="PTHR45649:SF16">
    <property type="entry name" value="7-KETO 8-AMINOPELARGONIC ACID TRANSPORTER"/>
    <property type="match status" value="1"/>
</dbReference>
<dbReference type="eggNOG" id="KOG1289">
    <property type="taxonomic scope" value="Eukaryota"/>
</dbReference>
<accession>S3C1W8</accession>
<proteinExistence type="predicted"/>
<feature type="transmembrane region" description="Helical" evidence="7">
    <location>
        <begin position="906"/>
        <end position="932"/>
    </location>
</feature>
<dbReference type="GO" id="GO:0022857">
    <property type="term" value="F:transmembrane transporter activity"/>
    <property type="evidence" value="ECO:0007669"/>
    <property type="project" value="InterPro"/>
</dbReference>
<dbReference type="InterPro" id="IPR002293">
    <property type="entry name" value="AA/rel_permease1"/>
</dbReference>
<keyword evidence="9" id="KW-1185">Reference proteome</keyword>
<dbReference type="STRING" id="1262450.S3C1W8"/>
<feature type="transmembrane region" description="Helical" evidence="7">
    <location>
        <begin position="670"/>
        <end position="690"/>
    </location>
</feature>
<reference evidence="8 9" key="1">
    <citation type="journal article" date="2013" name="BMC Genomics">
        <title>The genome and transcriptome of the pine saprophyte Ophiostoma piceae, and a comparison with the bark beetle-associated pine pathogen Grosmannia clavigera.</title>
        <authorList>
            <person name="Haridas S."/>
            <person name="Wang Y."/>
            <person name="Lim L."/>
            <person name="Massoumi Alamouti S."/>
            <person name="Jackman S."/>
            <person name="Docking R."/>
            <person name="Robertson G."/>
            <person name="Birol I."/>
            <person name="Bohlmann J."/>
            <person name="Breuil C."/>
        </authorList>
    </citation>
    <scope>NUCLEOTIDE SEQUENCE [LARGE SCALE GENOMIC DNA]</scope>
    <source>
        <strain evidence="8 9">UAMH 11346</strain>
    </source>
</reference>